<name>A0A2T4PTM2_9STAP</name>
<dbReference type="PANTHER" id="PTHR43080">
    <property type="entry name" value="CBS DOMAIN-CONTAINING PROTEIN CBSX3, MITOCHONDRIAL"/>
    <property type="match status" value="1"/>
</dbReference>
<dbReference type="AlphaFoldDB" id="A0A2T4PTM2"/>
<reference evidence="4 5" key="1">
    <citation type="journal article" date="2016" name="Front. Microbiol.">
        <title>Comprehensive Phylogenetic Analysis of Bovine Non-aureus Staphylococci Species Based on Whole-Genome Sequencing.</title>
        <authorList>
            <person name="Naushad S."/>
            <person name="Barkema H.W."/>
            <person name="Luby C."/>
            <person name="Condas L.A."/>
            <person name="Nobrega D.B."/>
            <person name="Carson D.A."/>
            <person name="De Buck J."/>
        </authorList>
    </citation>
    <scope>NUCLEOTIDE SEQUENCE [LARGE SCALE GENOMIC DNA]</scope>
    <source>
        <strain evidence="4 5">SNUC 2204</strain>
    </source>
</reference>
<dbReference type="OrthoDB" id="9781631at2"/>
<accession>A0A2T4PTM2</accession>
<protein>
    <submittedName>
        <fullName evidence="4">CBS domain-containing protein</fullName>
    </submittedName>
</protein>
<dbReference type="InterPro" id="IPR051257">
    <property type="entry name" value="Diverse_CBS-Domain"/>
</dbReference>
<dbReference type="PANTHER" id="PTHR43080:SF2">
    <property type="entry name" value="CBS DOMAIN-CONTAINING PROTEIN"/>
    <property type="match status" value="1"/>
</dbReference>
<dbReference type="SMART" id="SM00116">
    <property type="entry name" value="CBS"/>
    <property type="match status" value="2"/>
</dbReference>
<dbReference type="PROSITE" id="PS51371">
    <property type="entry name" value="CBS"/>
    <property type="match status" value="2"/>
</dbReference>
<dbReference type="EMBL" id="PZFK01000011">
    <property type="protein sequence ID" value="PTI29706.1"/>
    <property type="molecule type" value="Genomic_DNA"/>
</dbReference>
<evidence type="ECO:0000313" key="4">
    <source>
        <dbReference type="EMBL" id="PTI29706.1"/>
    </source>
</evidence>
<evidence type="ECO:0000256" key="2">
    <source>
        <dbReference type="PROSITE-ProRule" id="PRU00703"/>
    </source>
</evidence>
<feature type="domain" description="CBS" evidence="3">
    <location>
        <begin position="7"/>
        <end position="65"/>
    </location>
</feature>
<dbReference type="Gene3D" id="3.10.580.10">
    <property type="entry name" value="CBS-domain"/>
    <property type="match status" value="1"/>
</dbReference>
<proteinExistence type="predicted"/>
<dbReference type="InterPro" id="IPR046342">
    <property type="entry name" value="CBS_dom_sf"/>
</dbReference>
<dbReference type="InterPro" id="IPR000644">
    <property type="entry name" value="CBS_dom"/>
</dbReference>
<dbReference type="RefSeq" id="WP_016912535.1">
    <property type="nucleotide sequence ID" value="NZ_BMDF01000001.1"/>
</dbReference>
<dbReference type="Proteomes" id="UP000241209">
    <property type="component" value="Unassembled WGS sequence"/>
</dbReference>
<gene>
    <name evidence="4" type="ORF">BU072_06690</name>
</gene>
<comment type="caution">
    <text evidence="4">The sequence shown here is derived from an EMBL/GenBank/DDBJ whole genome shotgun (WGS) entry which is preliminary data.</text>
</comment>
<dbReference type="CDD" id="cd04584">
    <property type="entry name" value="CBS_pair_AcuB_like"/>
    <property type="match status" value="1"/>
</dbReference>
<dbReference type="Gene3D" id="3.30.70.260">
    <property type="match status" value="1"/>
</dbReference>
<dbReference type="Pfam" id="PF00571">
    <property type="entry name" value="CBS"/>
    <property type="match status" value="2"/>
</dbReference>
<evidence type="ECO:0000256" key="1">
    <source>
        <dbReference type="ARBA" id="ARBA00023122"/>
    </source>
</evidence>
<feature type="domain" description="CBS" evidence="3">
    <location>
        <begin position="78"/>
        <end position="135"/>
    </location>
</feature>
<dbReference type="STRING" id="1167632.GCA_000286335_01854"/>
<organism evidence="4 5">
    <name type="scientific">Mammaliicoccus vitulinus</name>
    <dbReference type="NCBI Taxonomy" id="71237"/>
    <lineage>
        <taxon>Bacteria</taxon>
        <taxon>Bacillati</taxon>
        <taxon>Bacillota</taxon>
        <taxon>Bacilli</taxon>
        <taxon>Bacillales</taxon>
        <taxon>Staphylococcaceae</taxon>
        <taxon>Mammaliicoccus</taxon>
    </lineage>
</organism>
<evidence type="ECO:0000259" key="3">
    <source>
        <dbReference type="PROSITE" id="PS51371"/>
    </source>
</evidence>
<evidence type="ECO:0000313" key="5">
    <source>
        <dbReference type="Proteomes" id="UP000241209"/>
    </source>
</evidence>
<dbReference type="SUPFAM" id="SSF54631">
    <property type="entry name" value="CBS-domain pair"/>
    <property type="match status" value="1"/>
</dbReference>
<dbReference type="InterPro" id="IPR045865">
    <property type="entry name" value="ACT-like_dom_sf"/>
</dbReference>
<sequence length="214" mass="24450">MLVEKIMTSPCTTIQGDQSIEDALVLMTQKEIRHLPIVDEENQLIGIISDRDIKMALPSILSDDEPNKSLSLSVSKIMRRNVIRCHPLDFVEDIALDFYEMSIGSIPVIRDNKVIGIVTQKDMLNTFLELTGVTMPGSIIEVHIDDKVGALHDITHIFKEQNIDILNVLAYADQNDINKRYLMLRVKSMNPEKIYQLLEEKNYHVIYPFGIKND</sequence>
<dbReference type="GeneID" id="64116698"/>
<keyword evidence="1 2" id="KW-0129">CBS domain</keyword>
<dbReference type="SUPFAM" id="SSF55021">
    <property type="entry name" value="ACT-like"/>
    <property type="match status" value="1"/>
</dbReference>